<accession>A0A225UW60</accession>
<dbReference type="GO" id="GO:0003677">
    <property type="term" value="F:DNA binding"/>
    <property type="evidence" value="ECO:0007669"/>
    <property type="project" value="TreeGrafter"/>
</dbReference>
<reference evidence="3" key="1">
    <citation type="submission" date="2017-03" db="EMBL/GenBank/DDBJ databases">
        <title>Phytopthora megakarya and P. palmivora, two closely related causual agents of cacao black pod achieved similar genome size and gene model numbers by different mechanisms.</title>
        <authorList>
            <person name="Ali S."/>
            <person name="Shao J."/>
            <person name="Larry D.J."/>
            <person name="Kronmiller B."/>
            <person name="Shen D."/>
            <person name="Strem M.D."/>
            <person name="Melnick R.L."/>
            <person name="Guiltinan M.J."/>
            <person name="Tyler B.M."/>
            <person name="Meinhardt L.W."/>
            <person name="Bailey B.A."/>
        </authorList>
    </citation>
    <scope>NUCLEOTIDE SEQUENCE [LARGE SCALE GENOMIC DNA]</scope>
    <source>
        <strain evidence="3">zdho120</strain>
    </source>
</reference>
<comment type="caution">
    <text evidence="2">The sequence shown here is derived from an EMBL/GenBank/DDBJ whole genome shotgun (WGS) entry which is preliminary data.</text>
</comment>
<sequence length="235" mass="26594">MASLADIPTSRTWNLDETGMFPQTRNRKKKVLAATNMFANVQESNDRTNVLALVCVNADGGYVPPFFILPGKKTRVRDTAGGMKGSTFAASESAFLATKLFIQYFEWFVQSTPPDRPVLVIVDGYKCHFSSRTLQYGRKHDIDLYALPAHTSHFLRPLNVSVYHHFKRLLDDEKRVFRVKERRMVERCDMVAVALNALAGRLTRAYIVAGFEQTGLYPLSRDKMIDGIIGDEPSR</sequence>
<keyword evidence="3" id="KW-1185">Reference proteome</keyword>
<dbReference type="Pfam" id="PF03184">
    <property type="entry name" value="DDE_1"/>
    <property type="match status" value="1"/>
</dbReference>
<evidence type="ECO:0000313" key="2">
    <source>
        <dbReference type="EMBL" id="OWY97028.1"/>
    </source>
</evidence>
<feature type="domain" description="DDE-1" evidence="1">
    <location>
        <begin position="52"/>
        <end position="168"/>
    </location>
</feature>
<dbReference type="InterPro" id="IPR004875">
    <property type="entry name" value="DDE_SF_endonuclease_dom"/>
</dbReference>
<protein>
    <submittedName>
        <fullName evidence="2">DNA binding protein</fullName>
    </submittedName>
</protein>
<dbReference type="Gene3D" id="3.30.420.10">
    <property type="entry name" value="Ribonuclease H-like superfamily/Ribonuclease H"/>
    <property type="match status" value="1"/>
</dbReference>
<dbReference type="PANTHER" id="PTHR19303">
    <property type="entry name" value="TRANSPOSON"/>
    <property type="match status" value="1"/>
</dbReference>
<evidence type="ECO:0000259" key="1">
    <source>
        <dbReference type="Pfam" id="PF03184"/>
    </source>
</evidence>
<dbReference type="EMBL" id="NBNE01010930">
    <property type="protein sequence ID" value="OWY97028.1"/>
    <property type="molecule type" value="Genomic_DNA"/>
</dbReference>
<dbReference type="InterPro" id="IPR036397">
    <property type="entry name" value="RNaseH_sf"/>
</dbReference>
<name>A0A225UW60_9STRA</name>
<proteinExistence type="predicted"/>
<dbReference type="PANTHER" id="PTHR19303:SF74">
    <property type="entry name" value="POGO TRANSPOSABLE ELEMENT WITH KRAB DOMAIN"/>
    <property type="match status" value="1"/>
</dbReference>
<evidence type="ECO:0000313" key="3">
    <source>
        <dbReference type="Proteomes" id="UP000198211"/>
    </source>
</evidence>
<dbReference type="Proteomes" id="UP000198211">
    <property type="component" value="Unassembled WGS sequence"/>
</dbReference>
<dbReference type="AlphaFoldDB" id="A0A225UW60"/>
<dbReference type="InterPro" id="IPR050863">
    <property type="entry name" value="CenT-Element_Derived"/>
</dbReference>
<dbReference type="OrthoDB" id="128940at2759"/>
<gene>
    <name evidence="2" type="ORF">PHMEG_00032540</name>
</gene>
<dbReference type="GO" id="GO:0005634">
    <property type="term" value="C:nucleus"/>
    <property type="evidence" value="ECO:0007669"/>
    <property type="project" value="TreeGrafter"/>
</dbReference>
<organism evidence="2 3">
    <name type="scientific">Phytophthora megakarya</name>
    <dbReference type="NCBI Taxonomy" id="4795"/>
    <lineage>
        <taxon>Eukaryota</taxon>
        <taxon>Sar</taxon>
        <taxon>Stramenopiles</taxon>
        <taxon>Oomycota</taxon>
        <taxon>Peronosporomycetes</taxon>
        <taxon>Peronosporales</taxon>
        <taxon>Peronosporaceae</taxon>
        <taxon>Phytophthora</taxon>
    </lineage>
</organism>